<evidence type="ECO:0000313" key="2">
    <source>
        <dbReference type="Proteomes" id="UP000288507"/>
    </source>
</evidence>
<organism evidence="1 2">
    <name type="scientific">Campylobacter jejuni</name>
    <dbReference type="NCBI Taxonomy" id="197"/>
    <lineage>
        <taxon>Bacteria</taxon>
        <taxon>Pseudomonadati</taxon>
        <taxon>Campylobacterota</taxon>
        <taxon>Epsilonproteobacteria</taxon>
        <taxon>Campylobacterales</taxon>
        <taxon>Campylobacteraceae</taxon>
        <taxon>Campylobacter</taxon>
    </lineage>
</organism>
<name>A0A431EE83_CAMJU</name>
<evidence type="ECO:0000313" key="1">
    <source>
        <dbReference type="EMBL" id="RTJ79565.1"/>
    </source>
</evidence>
<dbReference type="AlphaFoldDB" id="A0A431EE83"/>
<dbReference type="Proteomes" id="UP000288507">
    <property type="component" value="Unassembled WGS sequence"/>
</dbReference>
<comment type="caution">
    <text evidence="1">The sequence shown here is derived from an EMBL/GenBank/DDBJ whole genome shotgun (WGS) entry which is preliminary data.</text>
</comment>
<accession>A0A431EE83</accession>
<evidence type="ECO:0008006" key="3">
    <source>
        <dbReference type="Google" id="ProtNLM"/>
    </source>
</evidence>
<reference evidence="1 2" key="1">
    <citation type="journal article" date="2019" name="Appl. Environ. Microbiol.">
        <title>Population genetics and characterization of Campylobacter jejuni isolates in western jackdaws and game birds in Finland.</title>
        <authorList>
            <person name="Kovanen S."/>
            <person name="Rossi M."/>
            <person name="Pohja-Mykra M."/>
            <person name="Nieminen T."/>
            <person name="Raunio-Saarnisto M."/>
            <person name="Sauvala M."/>
            <person name="Fredriksson-Ahomaa M."/>
            <person name="Hanninen M.L."/>
            <person name="Kivisto R."/>
        </authorList>
    </citation>
    <scope>NUCLEOTIDE SEQUENCE [LARGE SCALE GENOMIC DNA]</scope>
    <source>
        <strain evidence="1 2">CB313</strain>
    </source>
</reference>
<protein>
    <recommendedName>
        <fullName evidence="3">Radical SAM protein</fullName>
    </recommendedName>
</protein>
<proteinExistence type="predicted"/>
<gene>
    <name evidence="1" type="ORF">C3H57_04140</name>
</gene>
<sequence length="281" mass="32423">MSQIRNRKLGDTLNEKYHVTGISLLILDKCKLGCAGCRASHPKRDVNRVLENFEKLLSFLHSSGVVTYECRHEIAIALETSGLLSSNKSFLLSSSFDTVLKLCCKYMKSYNIPFELDNADIIDEKTYNLLPLLHSIIDRYGVNIDIASPINRFYNGSEYKVKSIVNSKVYNSLFRYSDRVKINYLPLRLNRETDSNYYIYNNTSCDLKPVDNDEDFIVVPNRLWNMNNYVILISDQGFYIVPRALQVGKLIYSTYLGDNLDDEQILRAINNFRRKYDKTAG</sequence>
<dbReference type="EMBL" id="PRBV01000005">
    <property type="protein sequence ID" value="RTJ79565.1"/>
    <property type="molecule type" value="Genomic_DNA"/>
</dbReference>